<name>A0A1I2R566_9FIRM</name>
<dbReference type="Pfam" id="PF09234">
    <property type="entry name" value="DUF1963"/>
    <property type="match status" value="1"/>
</dbReference>
<organism evidence="1 2">
    <name type="scientific">Desulfotruncus arcticus DSM 17038</name>
    <dbReference type="NCBI Taxonomy" id="1121424"/>
    <lineage>
        <taxon>Bacteria</taxon>
        <taxon>Bacillati</taxon>
        <taxon>Bacillota</taxon>
        <taxon>Clostridia</taxon>
        <taxon>Eubacteriales</taxon>
        <taxon>Desulfallaceae</taxon>
        <taxon>Desulfotruncus</taxon>
    </lineage>
</organism>
<accession>A0A1I2R566</accession>
<dbReference type="SUPFAM" id="SSF103032">
    <property type="entry name" value="Hypothetical protein YwqG"/>
    <property type="match status" value="1"/>
</dbReference>
<dbReference type="AlphaFoldDB" id="A0A1I2R566"/>
<dbReference type="Proteomes" id="UP000199337">
    <property type="component" value="Unassembled WGS sequence"/>
</dbReference>
<evidence type="ECO:0000313" key="2">
    <source>
        <dbReference type="Proteomes" id="UP000199337"/>
    </source>
</evidence>
<dbReference type="OrthoDB" id="2586028at2"/>
<dbReference type="RefSeq" id="WP_092470067.1">
    <property type="nucleotide sequence ID" value="NZ_FOOX01000004.1"/>
</dbReference>
<sequence length="276" mass="30804">MKLTPRLANSNAVHLAKLSDAPLTGREKEYLVGRLLQTVHLNFAESEDNSMLGTKLFGTPFIPAEEDYPACPQCGGHMHNLFQLNFREAGLNIVPGCDLLVFYFCFKCNPLKNTEPGWVIRTYAEPEQMKARTDLIVPPIPGQPEVEGIICPVSKSCVQAAYYAAVDVPSIYTDPGVRQNIGRNDLAMDRYMAYLEDLRNIPGWHVRSKIGGWLECEQDPQYTRCRCGADLVHIATIKTDNYTPWVVGDIGAIYLAGCPDPGCGDGQDVYWWADWT</sequence>
<reference evidence="2" key="1">
    <citation type="submission" date="2016-10" db="EMBL/GenBank/DDBJ databases">
        <authorList>
            <person name="Varghese N."/>
            <person name="Submissions S."/>
        </authorList>
    </citation>
    <scope>NUCLEOTIDE SEQUENCE [LARGE SCALE GENOMIC DNA]</scope>
    <source>
        <strain evidence="2">DSM 17038</strain>
    </source>
</reference>
<evidence type="ECO:0000313" key="1">
    <source>
        <dbReference type="EMBL" id="SFG35885.1"/>
    </source>
</evidence>
<dbReference type="EMBL" id="FOOX01000004">
    <property type="protein sequence ID" value="SFG35885.1"/>
    <property type="molecule type" value="Genomic_DNA"/>
</dbReference>
<keyword evidence="2" id="KW-1185">Reference proteome</keyword>
<dbReference type="STRING" id="341036.SAMN05660649_01405"/>
<dbReference type="InterPro" id="IPR035948">
    <property type="entry name" value="YwqG-like_sf"/>
</dbReference>
<proteinExistence type="predicted"/>
<protein>
    <recommendedName>
        <fullName evidence="3">DUF1963 domain-containing protein</fullName>
    </recommendedName>
</protein>
<gene>
    <name evidence="1" type="ORF">SAMN05660649_01405</name>
</gene>
<dbReference type="InterPro" id="IPR015315">
    <property type="entry name" value="DUF1963"/>
</dbReference>
<evidence type="ECO:0008006" key="3">
    <source>
        <dbReference type="Google" id="ProtNLM"/>
    </source>
</evidence>
<dbReference type="Gene3D" id="2.30.320.10">
    <property type="entry name" value="YwqG-like"/>
    <property type="match status" value="1"/>
</dbReference>